<protein>
    <submittedName>
        <fullName evidence="2">Uncharacterized protein</fullName>
    </submittedName>
</protein>
<dbReference type="Pfam" id="PF19555">
    <property type="entry name" value="DUF6078"/>
    <property type="match status" value="1"/>
</dbReference>
<evidence type="ECO:0000313" key="4">
    <source>
        <dbReference type="Proteomes" id="UP000471216"/>
    </source>
</evidence>
<reference evidence="3 4" key="1">
    <citation type="journal article" date="2019" name="Nat. Med.">
        <title>A library of human gut bacterial isolates paired with longitudinal multiomics data enables mechanistic microbiome research.</title>
        <authorList>
            <person name="Poyet M."/>
            <person name="Groussin M."/>
            <person name="Gibbons S.M."/>
            <person name="Avila-Pacheco J."/>
            <person name="Jiang X."/>
            <person name="Kearney S.M."/>
            <person name="Perrotta A.R."/>
            <person name="Berdy B."/>
            <person name="Zhao S."/>
            <person name="Lieberman T.D."/>
            <person name="Swanson P.K."/>
            <person name="Smith M."/>
            <person name="Roesemann S."/>
            <person name="Alexander J.E."/>
            <person name="Rich S.A."/>
            <person name="Livny J."/>
            <person name="Vlamakis H."/>
            <person name="Clish C."/>
            <person name="Bullock K."/>
            <person name="Deik A."/>
            <person name="Scott J."/>
            <person name="Pierce K.A."/>
            <person name="Xavier R.J."/>
            <person name="Alm E.J."/>
        </authorList>
    </citation>
    <scope>NUCLEOTIDE SEQUENCE [LARGE SCALE GENOMIC DNA]</scope>
    <source>
        <strain evidence="2 4">BIOML-A10</strain>
        <strain evidence="1 3">BIOML-A11</strain>
    </source>
</reference>
<gene>
    <name evidence="2" type="ORF">GKD54_16560</name>
    <name evidence="1" type="ORF">GKD58_15660</name>
</gene>
<accession>A0A6I2P409</accession>
<proteinExistence type="predicted"/>
<evidence type="ECO:0000313" key="3">
    <source>
        <dbReference type="Proteomes" id="UP000450599"/>
    </source>
</evidence>
<dbReference type="InterPro" id="IPR045724">
    <property type="entry name" value="DUF6078"/>
</dbReference>
<organism evidence="2 4">
    <name type="scientific">Parabacteroides distasonis</name>
    <dbReference type="NCBI Taxonomy" id="823"/>
    <lineage>
        <taxon>Bacteria</taxon>
        <taxon>Pseudomonadati</taxon>
        <taxon>Bacteroidota</taxon>
        <taxon>Bacteroidia</taxon>
        <taxon>Bacteroidales</taxon>
        <taxon>Tannerellaceae</taxon>
        <taxon>Parabacteroides</taxon>
    </lineage>
</organism>
<comment type="caution">
    <text evidence="2">The sequence shown here is derived from an EMBL/GenBank/DDBJ whole genome shotgun (WGS) entry which is preliminary data.</text>
</comment>
<dbReference type="Proteomes" id="UP000471216">
    <property type="component" value="Unassembled WGS sequence"/>
</dbReference>
<evidence type="ECO:0000313" key="1">
    <source>
        <dbReference type="EMBL" id="MRY85675.1"/>
    </source>
</evidence>
<dbReference type="EMBL" id="WKMW01000016">
    <property type="protein sequence ID" value="MRY85675.1"/>
    <property type="molecule type" value="Genomic_DNA"/>
</dbReference>
<name>A0A6I2P409_PARDI</name>
<evidence type="ECO:0000313" key="2">
    <source>
        <dbReference type="EMBL" id="MRZ07788.1"/>
    </source>
</evidence>
<dbReference type="EMBL" id="WKMX01000016">
    <property type="protein sequence ID" value="MRZ07788.1"/>
    <property type="molecule type" value="Genomic_DNA"/>
</dbReference>
<dbReference type="Proteomes" id="UP000450599">
    <property type="component" value="Unassembled WGS sequence"/>
</dbReference>
<dbReference type="AlphaFoldDB" id="A0A6I2P409"/>
<sequence>MNHLFDDVPRSLYPQVRQRVMQVFSCERIFYYAQKGEYLTSPEEQKRINAIFSKAGLPAPSFDEYVTQPNWRA</sequence>